<sequence>MVIANRFPDKTDYKTQGELLSMFDDPASVKELKEMLTDYDPKKEGILLLITDYANATFFVTLKVAKCEGAVACWTGVGGKDAAVEPTWMYSRRPVRQATLP</sequence>
<accession>A0ABY7GGX3</accession>
<proteinExistence type="predicted"/>
<gene>
    <name evidence="1" type="ORF">NM686_019500</name>
</gene>
<evidence type="ECO:0000313" key="2">
    <source>
        <dbReference type="Proteomes" id="UP001162780"/>
    </source>
</evidence>
<reference evidence="1" key="1">
    <citation type="submission" date="2022-11" db="EMBL/GenBank/DDBJ databases">
        <title>Methylomonas rapida sp. nov., Carotenoid-Producing Obligate Methanotrophs with High Growth Characteristics and Biotechnological Potential.</title>
        <authorList>
            <person name="Tikhonova E.N."/>
            <person name="Suleimanov R.Z."/>
            <person name="Miroshnikov K."/>
            <person name="Oshkin I.Y."/>
            <person name="Belova S.E."/>
            <person name="Danilova O.V."/>
            <person name="Ashikhmin A."/>
            <person name="Konopkin A."/>
            <person name="But S.Y."/>
            <person name="Khmelenina V.N."/>
            <person name="Kuznetsov N."/>
            <person name="Pimenov N.V."/>
            <person name="Dedysh S.N."/>
        </authorList>
    </citation>
    <scope>NUCLEOTIDE SEQUENCE</scope>
    <source>
        <strain evidence="1">MP1</strain>
    </source>
</reference>
<dbReference type="RefSeq" id="WP_255189485.1">
    <property type="nucleotide sequence ID" value="NZ_CP113517.1"/>
</dbReference>
<keyword evidence="2" id="KW-1185">Reference proteome</keyword>
<evidence type="ECO:0000313" key="1">
    <source>
        <dbReference type="EMBL" id="WAR44510.1"/>
    </source>
</evidence>
<organism evidence="1 2">
    <name type="scientific">Methylomonas rapida</name>
    <dbReference type="NCBI Taxonomy" id="2963939"/>
    <lineage>
        <taxon>Bacteria</taxon>
        <taxon>Pseudomonadati</taxon>
        <taxon>Pseudomonadota</taxon>
        <taxon>Gammaproteobacteria</taxon>
        <taxon>Methylococcales</taxon>
        <taxon>Methylococcaceae</taxon>
        <taxon>Methylomonas</taxon>
    </lineage>
</organism>
<protein>
    <submittedName>
        <fullName evidence="1">Uncharacterized protein</fullName>
    </submittedName>
</protein>
<name>A0ABY7GGX3_9GAMM</name>
<dbReference type="Proteomes" id="UP001162780">
    <property type="component" value="Chromosome"/>
</dbReference>
<dbReference type="EMBL" id="CP113517">
    <property type="protein sequence ID" value="WAR44510.1"/>
    <property type="molecule type" value="Genomic_DNA"/>
</dbReference>